<sequence length="100" mass="10958">MTSSQLCVRTRTRNRVSVRASLSGAFEHHQLHPATVPTSAPLDPSQRAATSGLIHTRILKLQKLSVVSKMLTLLIISHPGTIALTLAVSERFYIFASIPR</sequence>
<keyword evidence="1" id="KW-1185">Reference proteome</keyword>
<reference evidence="2" key="2">
    <citation type="submission" date="2020-10" db="UniProtKB">
        <authorList>
            <consortium name="WormBaseParasite"/>
        </authorList>
    </citation>
    <scope>IDENTIFICATION</scope>
</reference>
<name>A0A7E4ZWQ6_PANRE</name>
<dbReference type="WBParaSite" id="Pan_g2190.t1">
    <property type="protein sequence ID" value="Pan_g2190.t1"/>
    <property type="gene ID" value="Pan_g2190"/>
</dbReference>
<proteinExistence type="predicted"/>
<dbReference type="Proteomes" id="UP000492821">
    <property type="component" value="Unassembled WGS sequence"/>
</dbReference>
<reference evidence="1" key="1">
    <citation type="journal article" date="2013" name="Genetics">
        <title>The draft genome and transcriptome of Panagrellus redivivus are shaped by the harsh demands of a free-living lifestyle.</title>
        <authorList>
            <person name="Srinivasan J."/>
            <person name="Dillman A.R."/>
            <person name="Macchietto M.G."/>
            <person name="Heikkinen L."/>
            <person name="Lakso M."/>
            <person name="Fracchia K.M."/>
            <person name="Antoshechkin I."/>
            <person name="Mortazavi A."/>
            <person name="Wong G."/>
            <person name="Sternberg P.W."/>
        </authorList>
    </citation>
    <scope>NUCLEOTIDE SEQUENCE [LARGE SCALE GENOMIC DNA]</scope>
    <source>
        <strain evidence="1">MT8872</strain>
    </source>
</reference>
<evidence type="ECO:0000313" key="1">
    <source>
        <dbReference type="Proteomes" id="UP000492821"/>
    </source>
</evidence>
<evidence type="ECO:0000313" key="2">
    <source>
        <dbReference type="WBParaSite" id="Pan_g2190.t1"/>
    </source>
</evidence>
<accession>A0A7E4ZWQ6</accession>
<organism evidence="1 2">
    <name type="scientific">Panagrellus redivivus</name>
    <name type="common">Microworm</name>
    <dbReference type="NCBI Taxonomy" id="6233"/>
    <lineage>
        <taxon>Eukaryota</taxon>
        <taxon>Metazoa</taxon>
        <taxon>Ecdysozoa</taxon>
        <taxon>Nematoda</taxon>
        <taxon>Chromadorea</taxon>
        <taxon>Rhabditida</taxon>
        <taxon>Tylenchina</taxon>
        <taxon>Panagrolaimomorpha</taxon>
        <taxon>Panagrolaimoidea</taxon>
        <taxon>Panagrolaimidae</taxon>
        <taxon>Panagrellus</taxon>
    </lineage>
</organism>
<dbReference type="AlphaFoldDB" id="A0A7E4ZWQ6"/>
<protein>
    <submittedName>
        <fullName evidence="2">Uncharacterized protein</fullName>
    </submittedName>
</protein>